<accession>A0A3G4ZVL4</accession>
<dbReference type="SUPFAM" id="SSF53590">
    <property type="entry name" value="Nucleoside hydrolase"/>
    <property type="match status" value="1"/>
</dbReference>
<sequence>MQDVVIISDFGMDDIDDAMAFILLKTFPNVTIKAVIASTFYATKRAKGIKLFLEELEMKNVPVYIGCGIEYSDEFNERFKK</sequence>
<name>A0A3G4ZVL4_9VIRU</name>
<evidence type="ECO:0000313" key="1">
    <source>
        <dbReference type="EMBL" id="AYV78384.1"/>
    </source>
</evidence>
<gene>
    <name evidence="1" type="ORF">Edafosvirus11_19</name>
</gene>
<dbReference type="EMBL" id="MK072076">
    <property type="protein sequence ID" value="AYV78384.1"/>
    <property type="molecule type" value="Genomic_DNA"/>
</dbReference>
<dbReference type="GO" id="GO:0016799">
    <property type="term" value="F:hydrolase activity, hydrolyzing N-glycosyl compounds"/>
    <property type="evidence" value="ECO:0007669"/>
    <property type="project" value="InterPro"/>
</dbReference>
<reference evidence="1" key="1">
    <citation type="submission" date="2018-10" db="EMBL/GenBank/DDBJ databases">
        <title>Hidden diversity of soil giant viruses.</title>
        <authorList>
            <person name="Schulz F."/>
            <person name="Alteio L."/>
            <person name="Goudeau D."/>
            <person name="Ryan E.M."/>
            <person name="Malmstrom R.R."/>
            <person name="Blanchard J."/>
            <person name="Woyke T."/>
        </authorList>
    </citation>
    <scope>NUCLEOTIDE SEQUENCE</scope>
    <source>
        <strain evidence="1">EDV1</strain>
    </source>
</reference>
<evidence type="ECO:0008006" key="2">
    <source>
        <dbReference type="Google" id="ProtNLM"/>
    </source>
</evidence>
<dbReference type="Gene3D" id="3.90.245.10">
    <property type="entry name" value="Ribonucleoside hydrolase-like"/>
    <property type="match status" value="1"/>
</dbReference>
<proteinExistence type="predicted"/>
<dbReference type="InterPro" id="IPR036452">
    <property type="entry name" value="Ribo_hydro-like"/>
</dbReference>
<organism evidence="1">
    <name type="scientific">Edafosvirus sp</name>
    <dbReference type="NCBI Taxonomy" id="2487765"/>
    <lineage>
        <taxon>Viruses</taxon>
        <taxon>Varidnaviria</taxon>
        <taxon>Bamfordvirae</taxon>
        <taxon>Nucleocytoviricota</taxon>
        <taxon>Megaviricetes</taxon>
        <taxon>Imitervirales</taxon>
        <taxon>Mimiviridae</taxon>
        <taxon>Klosneuvirinae</taxon>
    </lineage>
</organism>
<protein>
    <recommendedName>
        <fullName evidence="2">Inosine/uridine-preferring nucleoside hydrolase domain-containing protein</fullName>
    </recommendedName>
</protein>